<dbReference type="GO" id="GO:0032211">
    <property type="term" value="P:negative regulation of telomere maintenance via telomerase"/>
    <property type="evidence" value="ECO:0007669"/>
    <property type="project" value="TreeGrafter"/>
</dbReference>
<dbReference type="PANTHER" id="PTHR33905">
    <property type="entry name" value="CST COMPLEX SUBUNIT TEN1"/>
    <property type="match status" value="1"/>
</dbReference>
<dbReference type="Proteomes" id="UP000288216">
    <property type="component" value="Unassembled WGS sequence"/>
</dbReference>
<dbReference type="AlphaFoldDB" id="A0A401PH10"/>
<evidence type="ECO:0000313" key="1">
    <source>
        <dbReference type="EMBL" id="GCB72379.1"/>
    </source>
</evidence>
<dbReference type="OrthoDB" id="342190at2759"/>
<dbReference type="GO" id="GO:0010521">
    <property type="term" value="F:telomerase inhibitor activity"/>
    <property type="evidence" value="ECO:0007669"/>
    <property type="project" value="TreeGrafter"/>
</dbReference>
<accession>A0A401PH10</accession>
<comment type="caution">
    <text evidence="1">The sequence shown here is derived from an EMBL/GenBank/DDBJ whole genome shotgun (WGS) entry which is preliminary data.</text>
</comment>
<dbReference type="GO" id="GO:1990879">
    <property type="term" value="C:CST complex"/>
    <property type="evidence" value="ECO:0007669"/>
    <property type="project" value="InterPro"/>
</dbReference>
<dbReference type="InterPro" id="IPR012340">
    <property type="entry name" value="NA-bd_OB-fold"/>
</dbReference>
<name>A0A401PH10_SCYTO</name>
<dbReference type="OMA" id="LWEINTH"/>
<protein>
    <recommendedName>
        <fullName evidence="3">TEN1 subunit of CST complex</fullName>
    </recommendedName>
</protein>
<dbReference type="Pfam" id="PF15490">
    <property type="entry name" value="Ten1_2"/>
    <property type="match status" value="1"/>
</dbReference>
<organism evidence="1 2">
    <name type="scientific">Scyliorhinus torazame</name>
    <name type="common">Cloudy catshark</name>
    <name type="synonym">Catulus torazame</name>
    <dbReference type="NCBI Taxonomy" id="75743"/>
    <lineage>
        <taxon>Eukaryota</taxon>
        <taxon>Metazoa</taxon>
        <taxon>Chordata</taxon>
        <taxon>Craniata</taxon>
        <taxon>Vertebrata</taxon>
        <taxon>Chondrichthyes</taxon>
        <taxon>Elasmobranchii</taxon>
        <taxon>Galeomorphii</taxon>
        <taxon>Galeoidea</taxon>
        <taxon>Carcharhiniformes</taxon>
        <taxon>Scyliorhinidae</taxon>
        <taxon>Scyliorhinus</taxon>
    </lineage>
</organism>
<reference evidence="1 2" key="1">
    <citation type="journal article" date="2018" name="Nat. Ecol. Evol.">
        <title>Shark genomes provide insights into elasmobranch evolution and the origin of vertebrates.</title>
        <authorList>
            <person name="Hara Y"/>
            <person name="Yamaguchi K"/>
            <person name="Onimaru K"/>
            <person name="Kadota M"/>
            <person name="Koyanagi M"/>
            <person name="Keeley SD"/>
            <person name="Tatsumi K"/>
            <person name="Tanaka K"/>
            <person name="Motone F"/>
            <person name="Kageyama Y"/>
            <person name="Nozu R"/>
            <person name="Adachi N"/>
            <person name="Nishimura O"/>
            <person name="Nakagawa R"/>
            <person name="Tanegashima C"/>
            <person name="Kiyatake I"/>
            <person name="Matsumoto R"/>
            <person name="Murakumo K"/>
            <person name="Nishida K"/>
            <person name="Terakita A"/>
            <person name="Kuratani S"/>
            <person name="Sato K"/>
            <person name="Hyodo S Kuraku.S."/>
        </authorList>
    </citation>
    <scope>NUCLEOTIDE SEQUENCE [LARGE SCALE GENOMIC DNA]</scope>
</reference>
<keyword evidence="2" id="KW-1185">Reference proteome</keyword>
<proteinExistence type="predicted"/>
<dbReference type="STRING" id="75743.A0A401PH10"/>
<dbReference type="EMBL" id="BFAA01000459">
    <property type="protein sequence ID" value="GCB72379.1"/>
    <property type="molecule type" value="Genomic_DNA"/>
</dbReference>
<dbReference type="GO" id="GO:0042162">
    <property type="term" value="F:telomeric DNA binding"/>
    <property type="evidence" value="ECO:0007669"/>
    <property type="project" value="TreeGrafter"/>
</dbReference>
<dbReference type="GO" id="GO:0003697">
    <property type="term" value="F:single-stranded DNA binding"/>
    <property type="evidence" value="ECO:0007669"/>
    <property type="project" value="InterPro"/>
</dbReference>
<dbReference type="Gene3D" id="2.40.50.140">
    <property type="entry name" value="Nucleic acid-binding proteins"/>
    <property type="match status" value="1"/>
</dbReference>
<dbReference type="InterPro" id="IPR029146">
    <property type="entry name" value="Ten1_animal_plant"/>
</dbReference>
<sequence length="152" mass="17399">MWVLSRARELSERSTFIRTEQQGMLPQAGEIHFLWEISSGEVEEGCALRTFGRLTGYDAKISEAIFSVHHNLIDYQLRVRTLLVEPFEACIGSEYMVLGEMETAAGNIPVIQARLLLEANGVNLPLLERAVQEQRKYFQQRNEVEVENKMNV</sequence>
<dbReference type="PANTHER" id="PTHR33905:SF1">
    <property type="entry name" value="CST COMPLEX SUBUNIT TEN1"/>
    <property type="match status" value="1"/>
</dbReference>
<evidence type="ECO:0000313" key="2">
    <source>
        <dbReference type="Proteomes" id="UP000288216"/>
    </source>
</evidence>
<gene>
    <name evidence="1" type="ORF">scyTo_0001966</name>
</gene>
<evidence type="ECO:0008006" key="3">
    <source>
        <dbReference type="Google" id="ProtNLM"/>
    </source>
</evidence>